<sequence>GPVRAPLAVPSSGRERAKVGTHAGGT</sequence>
<protein>
    <submittedName>
        <fullName evidence="2">Uncharacterized protein</fullName>
    </submittedName>
</protein>
<feature type="non-terminal residue" evidence="2">
    <location>
        <position position="1"/>
    </location>
</feature>
<proteinExistence type="predicted"/>
<reference evidence="2" key="1">
    <citation type="submission" date="2020-02" db="EMBL/GenBank/DDBJ databases">
        <authorList>
            <person name="Meier V. D."/>
        </authorList>
    </citation>
    <scope>NUCLEOTIDE SEQUENCE</scope>
    <source>
        <strain evidence="2">AVDCRST_MAG70</strain>
    </source>
</reference>
<feature type="non-terminal residue" evidence="2">
    <location>
        <position position="26"/>
    </location>
</feature>
<dbReference type="EMBL" id="CADCWH010000009">
    <property type="protein sequence ID" value="CAA9540238.1"/>
    <property type="molecule type" value="Genomic_DNA"/>
</dbReference>
<evidence type="ECO:0000313" key="2">
    <source>
        <dbReference type="EMBL" id="CAA9540238.1"/>
    </source>
</evidence>
<accession>A0A6J4U460</accession>
<name>A0A6J4U460_9BACT</name>
<organism evidence="2">
    <name type="scientific">uncultured Thermomicrobiales bacterium</name>
    <dbReference type="NCBI Taxonomy" id="1645740"/>
    <lineage>
        <taxon>Bacteria</taxon>
        <taxon>Pseudomonadati</taxon>
        <taxon>Thermomicrobiota</taxon>
        <taxon>Thermomicrobia</taxon>
        <taxon>Thermomicrobiales</taxon>
        <taxon>environmental samples</taxon>
    </lineage>
</organism>
<dbReference type="AlphaFoldDB" id="A0A6J4U460"/>
<gene>
    <name evidence="2" type="ORF">AVDCRST_MAG70-40</name>
</gene>
<evidence type="ECO:0000256" key="1">
    <source>
        <dbReference type="SAM" id="MobiDB-lite"/>
    </source>
</evidence>
<feature type="region of interest" description="Disordered" evidence="1">
    <location>
        <begin position="1"/>
        <end position="26"/>
    </location>
</feature>